<dbReference type="AlphaFoldDB" id="A0A7R9U1X9"/>
<gene>
    <name evidence="1" type="ORF">PPYR1160_LOCUS964</name>
</gene>
<reference evidence="1" key="1">
    <citation type="submission" date="2021-01" db="EMBL/GenBank/DDBJ databases">
        <authorList>
            <person name="Corre E."/>
            <person name="Pelletier E."/>
            <person name="Niang G."/>
            <person name="Scheremetjew M."/>
            <person name="Finn R."/>
            <person name="Kale V."/>
            <person name="Holt S."/>
            <person name="Cochrane G."/>
            <person name="Meng A."/>
            <person name="Brown T."/>
            <person name="Cohen L."/>
        </authorList>
    </citation>
    <scope>NUCLEOTIDE SEQUENCE</scope>
    <source>
        <strain evidence="1">CCMP2078</strain>
    </source>
</reference>
<organism evidence="1">
    <name type="scientific">Pinguiococcus pyrenoidosus</name>
    <dbReference type="NCBI Taxonomy" id="172671"/>
    <lineage>
        <taxon>Eukaryota</taxon>
        <taxon>Sar</taxon>
        <taxon>Stramenopiles</taxon>
        <taxon>Ochrophyta</taxon>
        <taxon>Pinguiophyceae</taxon>
        <taxon>Pinguiochrysidales</taxon>
        <taxon>Pinguiochrysidaceae</taxon>
        <taxon>Pinguiococcus</taxon>
    </lineage>
</organism>
<accession>A0A7R9U1X9</accession>
<dbReference type="EMBL" id="HBEA01001312">
    <property type="protein sequence ID" value="CAD8251473.1"/>
    <property type="molecule type" value="Transcribed_RNA"/>
</dbReference>
<sequence>MSLIEAEVDPKTEVHVEAVEVPGVRPRLLDYPSEYLHERYAEGNLCCAFFFISEYCVVPRVCIAADIFTNDNPPYCCFPCLGVDYACPHGLADDVYRLPVSCTLIPCLPSPTLYPDVACFPTVAEVAPGLYPDDPARQRLGVDKRANKILCSMCIPYACASNTYLVEPIESLWVRETEACCVYALCSLPMLPRHPIALSFLGATCYPRFACCPKAIDMFPEKFAHADEMETRPLV</sequence>
<name>A0A7R9U1X9_9STRA</name>
<proteinExistence type="predicted"/>
<evidence type="ECO:0000313" key="1">
    <source>
        <dbReference type="EMBL" id="CAD8251473.1"/>
    </source>
</evidence>
<protein>
    <submittedName>
        <fullName evidence="1">Uncharacterized protein</fullName>
    </submittedName>
</protein>